<dbReference type="AlphaFoldDB" id="A0A815PKH9"/>
<feature type="transmembrane region" description="Helical" evidence="1">
    <location>
        <begin position="130"/>
        <end position="151"/>
    </location>
</feature>
<gene>
    <name evidence="2" type="ORF">EDS130_LOCUS39482</name>
</gene>
<sequence>MLFNEIIIDEIRSTIRFDLFYSQCYPTYCAYSYLHRFHIIFIITTLFGILGDLSFILKFLVRFIVAMILRWKHKNTSNNTTSTNIRQNRWIILLHQLQLLPYQIKQKIVRLNIFEDQTPCTPITIFREQFLTRIFIVLISICSIISSYDIYQELYEKYPNTLKCSCQQVSILYKMLINVTFVLHQVYSNDLVSSTWLYCVSSLNPIELSYTEFFLNFRAKGAAYFQLLFFFCSLAESHINDATDIFSNTRFINYHSLPPPLFVQQTVAIIESYIDHMRDDFQRSVNWNQIGLDINQVLTGTNTNVYIYINKNGSFIFKKGYFVRRFYLGNDGNYAVTGTCECEFEYKDIPCLRKNFLFPNRTNELRYGYIFLDLPVGCVPLNGFLISTFS</sequence>
<accession>A0A815PKH9</accession>
<protein>
    <submittedName>
        <fullName evidence="2">Uncharacterized protein</fullName>
    </submittedName>
</protein>
<reference evidence="2" key="1">
    <citation type="submission" date="2021-02" db="EMBL/GenBank/DDBJ databases">
        <authorList>
            <person name="Nowell W R."/>
        </authorList>
    </citation>
    <scope>NUCLEOTIDE SEQUENCE</scope>
</reference>
<keyword evidence="1" id="KW-0472">Membrane</keyword>
<comment type="caution">
    <text evidence="2">The sequence shown here is derived from an EMBL/GenBank/DDBJ whole genome shotgun (WGS) entry which is preliminary data.</text>
</comment>
<name>A0A815PKH9_ADIRI</name>
<evidence type="ECO:0000313" key="3">
    <source>
        <dbReference type="Proteomes" id="UP000663852"/>
    </source>
</evidence>
<keyword evidence="1" id="KW-1133">Transmembrane helix</keyword>
<dbReference type="EMBL" id="CAJNOJ010000444">
    <property type="protein sequence ID" value="CAF1450432.1"/>
    <property type="molecule type" value="Genomic_DNA"/>
</dbReference>
<organism evidence="2 3">
    <name type="scientific">Adineta ricciae</name>
    <name type="common">Rotifer</name>
    <dbReference type="NCBI Taxonomy" id="249248"/>
    <lineage>
        <taxon>Eukaryota</taxon>
        <taxon>Metazoa</taxon>
        <taxon>Spiralia</taxon>
        <taxon>Gnathifera</taxon>
        <taxon>Rotifera</taxon>
        <taxon>Eurotatoria</taxon>
        <taxon>Bdelloidea</taxon>
        <taxon>Adinetida</taxon>
        <taxon>Adinetidae</taxon>
        <taxon>Adineta</taxon>
    </lineage>
</organism>
<proteinExistence type="predicted"/>
<evidence type="ECO:0000256" key="1">
    <source>
        <dbReference type="SAM" id="Phobius"/>
    </source>
</evidence>
<dbReference type="Proteomes" id="UP000663852">
    <property type="component" value="Unassembled WGS sequence"/>
</dbReference>
<evidence type="ECO:0000313" key="2">
    <source>
        <dbReference type="EMBL" id="CAF1450432.1"/>
    </source>
</evidence>
<feature type="transmembrane region" description="Helical" evidence="1">
    <location>
        <begin position="39"/>
        <end position="65"/>
    </location>
</feature>
<keyword evidence="1" id="KW-0812">Transmembrane</keyword>